<organism evidence="5 6">
    <name type="scientific">Bacteroides ovatus</name>
    <dbReference type="NCBI Taxonomy" id="28116"/>
    <lineage>
        <taxon>Bacteria</taxon>
        <taxon>Pseudomonadati</taxon>
        <taxon>Bacteroidota</taxon>
        <taxon>Bacteroidia</taxon>
        <taxon>Bacteroidales</taxon>
        <taxon>Bacteroidaceae</taxon>
        <taxon>Bacteroides</taxon>
    </lineage>
</organism>
<dbReference type="Pfam" id="PF12838">
    <property type="entry name" value="Fer4_7"/>
    <property type="match status" value="1"/>
</dbReference>
<keyword evidence="3" id="KW-0411">Iron-sulfur</keyword>
<dbReference type="InterPro" id="IPR017896">
    <property type="entry name" value="4Fe4S_Fe-S-bd"/>
</dbReference>
<keyword evidence="2" id="KW-0408">Iron</keyword>
<dbReference type="PANTHER" id="PTHR43193:SF2">
    <property type="entry name" value="POLYFERREDOXIN PROTEIN FWDF"/>
    <property type="match status" value="1"/>
</dbReference>
<reference evidence="5 6" key="1">
    <citation type="journal article" date="2019" name="Nat. Med.">
        <title>A library of human gut bacterial isolates paired with longitudinal multiomics data enables mechanistic microbiome research.</title>
        <authorList>
            <person name="Poyet M."/>
            <person name="Groussin M."/>
            <person name="Gibbons S.M."/>
            <person name="Avila-Pacheco J."/>
            <person name="Jiang X."/>
            <person name="Kearney S.M."/>
            <person name="Perrotta A.R."/>
            <person name="Berdy B."/>
            <person name="Zhao S."/>
            <person name="Lieberman T.D."/>
            <person name="Swanson P.K."/>
            <person name="Smith M."/>
            <person name="Roesemann S."/>
            <person name="Alexander J.E."/>
            <person name="Rich S.A."/>
            <person name="Livny J."/>
            <person name="Vlamakis H."/>
            <person name="Clish C."/>
            <person name="Bullock K."/>
            <person name="Deik A."/>
            <person name="Scott J."/>
            <person name="Pierce K.A."/>
            <person name="Xavier R.J."/>
            <person name="Alm E.J."/>
        </authorList>
    </citation>
    <scope>NUCLEOTIDE SEQUENCE [LARGE SCALE GENOMIC DNA]</scope>
    <source>
        <strain evidence="5 6">BIOML-A15</strain>
    </source>
</reference>
<accession>A0A7J4XVT8</accession>
<evidence type="ECO:0000259" key="4">
    <source>
        <dbReference type="PROSITE" id="PS51379"/>
    </source>
</evidence>
<keyword evidence="1" id="KW-0479">Metal-binding</keyword>
<proteinExistence type="predicted"/>
<dbReference type="Proteomes" id="UP000424805">
    <property type="component" value="Unassembled WGS sequence"/>
</dbReference>
<feature type="domain" description="4Fe-4S ferredoxin-type" evidence="4">
    <location>
        <begin position="36"/>
        <end position="66"/>
    </location>
</feature>
<dbReference type="EMBL" id="VWFP01000016">
    <property type="protein sequence ID" value="KAA4625166.1"/>
    <property type="molecule type" value="Genomic_DNA"/>
</dbReference>
<dbReference type="Pfam" id="PF04432">
    <property type="entry name" value="FrhB_FdhB_C"/>
    <property type="match status" value="1"/>
</dbReference>
<dbReference type="GO" id="GO:0051536">
    <property type="term" value="F:iron-sulfur cluster binding"/>
    <property type="evidence" value="ECO:0007669"/>
    <property type="project" value="UniProtKB-KW"/>
</dbReference>
<dbReference type="SUPFAM" id="SSF54862">
    <property type="entry name" value="4Fe-4S ferredoxins"/>
    <property type="match status" value="1"/>
</dbReference>
<comment type="caution">
    <text evidence="5">The sequence shown here is derived from an EMBL/GenBank/DDBJ whole genome shotgun (WGS) entry which is preliminary data.</text>
</comment>
<protein>
    <submittedName>
        <fullName evidence="5">4Fe-4S dicluster domain-containing protein</fullName>
    </submittedName>
</protein>
<dbReference type="PROSITE" id="PS51379">
    <property type="entry name" value="4FE4S_FER_2"/>
    <property type="match status" value="2"/>
</dbReference>
<evidence type="ECO:0000313" key="5">
    <source>
        <dbReference type="EMBL" id="KAA4625166.1"/>
    </source>
</evidence>
<dbReference type="PANTHER" id="PTHR43193">
    <property type="match status" value="1"/>
</dbReference>
<dbReference type="AlphaFoldDB" id="A0A7J4XVT8"/>
<name>A0A7J4XVT8_BACOV</name>
<dbReference type="GO" id="GO:0046872">
    <property type="term" value="F:metal ion binding"/>
    <property type="evidence" value="ECO:0007669"/>
    <property type="project" value="UniProtKB-KW"/>
</dbReference>
<dbReference type="InterPro" id="IPR007525">
    <property type="entry name" value="FrhB_FdhB_C"/>
</dbReference>
<evidence type="ECO:0000313" key="6">
    <source>
        <dbReference type="Proteomes" id="UP000424805"/>
    </source>
</evidence>
<dbReference type="Gene3D" id="3.30.70.20">
    <property type="match status" value="1"/>
</dbReference>
<evidence type="ECO:0000256" key="2">
    <source>
        <dbReference type="ARBA" id="ARBA00023004"/>
    </source>
</evidence>
<feature type="domain" description="4Fe-4S ferredoxin-type" evidence="4">
    <location>
        <begin position="2"/>
        <end position="31"/>
    </location>
</feature>
<sequence>MILDYINNQQCCGCGACKEICLHGAIRMGEDSEGFLQPLLVADLCTNCGACDKVCPIKNAGKTKKEVRQSFAAINKSQKILNKSSSGGIFSVIAEYIIQHGGIVYGASFDKNLKLTHKGGEGIGELEGLRGSKYLQSYVYQCFPDIKKNLRNGRLVYLVGTGCQIAALKLFLHKEYDNLITSDLVCHGVPSHKLFDSFVSAYEETTCRKVVNYRCRDKYAGGWSGSQTVDYIYKNEIKRDLYNPILAGYMKAFMSADFFRESCYSCPFANERRCGDITLADFWGIEKYHKINSKNGVSAILVNTSKGEGLLEELKSKIQIIETKTEYIKAENDNLHAPSLRTDYRSKSYIELETNTQKTLRKYINDSKITKYKFWIKHFMLRSHFYSLYFRLKNL</sequence>
<dbReference type="InterPro" id="IPR052977">
    <property type="entry name" value="Polyferredoxin-like_ET"/>
</dbReference>
<evidence type="ECO:0000256" key="3">
    <source>
        <dbReference type="ARBA" id="ARBA00023014"/>
    </source>
</evidence>
<evidence type="ECO:0000256" key="1">
    <source>
        <dbReference type="ARBA" id="ARBA00022723"/>
    </source>
</evidence>
<dbReference type="PROSITE" id="PS00198">
    <property type="entry name" value="4FE4S_FER_1"/>
    <property type="match status" value="1"/>
</dbReference>
<dbReference type="InterPro" id="IPR017900">
    <property type="entry name" value="4Fe4S_Fe_S_CS"/>
</dbReference>
<gene>
    <name evidence="5" type="ORF">F3B90_16315</name>
</gene>